<keyword evidence="1" id="KW-0812">Transmembrane</keyword>
<keyword evidence="1" id="KW-1133">Transmembrane helix</keyword>
<dbReference type="GO" id="GO:0006811">
    <property type="term" value="P:monoatomic ion transport"/>
    <property type="evidence" value="ECO:0007669"/>
    <property type="project" value="InterPro"/>
</dbReference>
<feature type="domain" description="Neurotransmitter-gated ion-channel transmembrane" evidence="2">
    <location>
        <begin position="16"/>
        <end position="63"/>
    </location>
</feature>
<name>A0A0N4YCN6_NIPBR</name>
<sequence>MTKDPFMLGSDASSPWTSICAHMEKEEREERVQADWKFAAMAVDRACLIMFTVFIVLSTVTIFLSAPHIVA</sequence>
<organism evidence="5">
    <name type="scientific">Nippostrongylus brasiliensis</name>
    <name type="common">Rat hookworm</name>
    <dbReference type="NCBI Taxonomy" id="27835"/>
    <lineage>
        <taxon>Eukaryota</taxon>
        <taxon>Metazoa</taxon>
        <taxon>Ecdysozoa</taxon>
        <taxon>Nematoda</taxon>
        <taxon>Chromadorea</taxon>
        <taxon>Rhabditida</taxon>
        <taxon>Rhabditina</taxon>
        <taxon>Rhabditomorpha</taxon>
        <taxon>Strongyloidea</taxon>
        <taxon>Heligmosomidae</taxon>
        <taxon>Nippostrongylus</taxon>
    </lineage>
</organism>
<evidence type="ECO:0000256" key="1">
    <source>
        <dbReference type="SAM" id="Phobius"/>
    </source>
</evidence>
<dbReference type="WBParaSite" id="NBR_0001431501-mRNA-1">
    <property type="protein sequence ID" value="NBR_0001431501-mRNA-1"/>
    <property type="gene ID" value="NBR_0001431501"/>
</dbReference>
<dbReference type="GO" id="GO:0016020">
    <property type="term" value="C:membrane"/>
    <property type="evidence" value="ECO:0007669"/>
    <property type="project" value="InterPro"/>
</dbReference>
<dbReference type="InterPro" id="IPR038050">
    <property type="entry name" value="Neuro_actylchol_rec"/>
</dbReference>
<dbReference type="OMA" id="TSICAHM"/>
<reference evidence="5" key="1">
    <citation type="submission" date="2017-02" db="UniProtKB">
        <authorList>
            <consortium name="WormBaseParasite"/>
        </authorList>
    </citation>
    <scope>IDENTIFICATION</scope>
</reference>
<dbReference type="Pfam" id="PF02932">
    <property type="entry name" value="Neur_chan_memb"/>
    <property type="match status" value="1"/>
</dbReference>
<reference evidence="3 4" key="2">
    <citation type="submission" date="2018-11" db="EMBL/GenBank/DDBJ databases">
        <authorList>
            <consortium name="Pathogen Informatics"/>
        </authorList>
    </citation>
    <scope>NUCLEOTIDE SEQUENCE [LARGE SCALE GENOMIC DNA]</scope>
</reference>
<keyword evidence="4" id="KW-1185">Reference proteome</keyword>
<protein>
    <submittedName>
        <fullName evidence="5">Neur_chan_memb domain-containing protein</fullName>
    </submittedName>
</protein>
<evidence type="ECO:0000313" key="5">
    <source>
        <dbReference type="WBParaSite" id="NBR_0001431501-mRNA-1"/>
    </source>
</evidence>
<evidence type="ECO:0000313" key="3">
    <source>
        <dbReference type="EMBL" id="VDL77905.1"/>
    </source>
</evidence>
<proteinExistence type="predicted"/>
<accession>A0A0N4YCN6</accession>
<feature type="transmembrane region" description="Helical" evidence="1">
    <location>
        <begin position="46"/>
        <end position="70"/>
    </location>
</feature>
<dbReference type="AlphaFoldDB" id="A0A0N4YCN6"/>
<dbReference type="Gene3D" id="1.20.58.390">
    <property type="entry name" value="Neurotransmitter-gated ion-channel transmembrane domain"/>
    <property type="match status" value="1"/>
</dbReference>
<dbReference type="InterPro" id="IPR036719">
    <property type="entry name" value="Neuro-gated_channel_TM_sf"/>
</dbReference>
<evidence type="ECO:0000259" key="2">
    <source>
        <dbReference type="Pfam" id="PF02932"/>
    </source>
</evidence>
<dbReference type="SUPFAM" id="SSF90112">
    <property type="entry name" value="Neurotransmitter-gated ion-channel transmembrane pore"/>
    <property type="match status" value="1"/>
</dbReference>
<gene>
    <name evidence="3" type="ORF">NBR_LOCUS14316</name>
</gene>
<dbReference type="InterPro" id="IPR006029">
    <property type="entry name" value="Neurotrans-gated_channel_TM"/>
</dbReference>
<dbReference type="Proteomes" id="UP000271162">
    <property type="component" value="Unassembled WGS sequence"/>
</dbReference>
<keyword evidence="1" id="KW-0472">Membrane</keyword>
<dbReference type="STRING" id="27835.A0A0N4YCN6"/>
<evidence type="ECO:0000313" key="4">
    <source>
        <dbReference type="Proteomes" id="UP000271162"/>
    </source>
</evidence>
<dbReference type="EMBL" id="UYSL01021312">
    <property type="protein sequence ID" value="VDL77905.1"/>
    <property type="molecule type" value="Genomic_DNA"/>
</dbReference>